<protein>
    <submittedName>
        <fullName evidence="6">Inner membrane protein ybhI</fullName>
    </submittedName>
</protein>
<dbReference type="InterPro" id="IPR001898">
    <property type="entry name" value="SLC13A/DASS"/>
</dbReference>
<evidence type="ECO:0000256" key="5">
    <source>
        <dbReference type="ARBA" id="ARBA00023136"/>
    </source>
</evidence>
<keyword evidence="3" id="KW-0812">Transmembrane</keyword>
<evidence type="ECO:0000313" key="6">
    <source>
        <dbReference type="EMBL" id="SPY44824.1"/>
    </source>
</evidence>
<dbReference type="NCBIfam" id="TIGR00785">
    <property type="entry name" value="dass"/>
    <property type="match status" value="1"/>
</dbReference>
<reference evidence="6 7" key="1">
    <citation type="submission" date="2018-06" db="EMBL/GenBank/DDBJ databases">
        <authorList>
            <consortium name="Pathogen Informatics"/>
            <person name="Doyle S."/>
        </authorList>
    </citation>
    <scope>NUCLEOTIDE SEQUENCE [LARGE SCALE GENOMIC DNA]</scope>
    <source>
        <strain evidence="6 7">NCTC11647</strain>
    </source>
</reference>
<dbReference type="InterPro" id="IPR030676">
    <property type="entry name" value="CitT-rel"/>
</dbReference>
<evidence type="ECO:0000256" key="2">
    <source>
        <dbReference type="ARBA" id="ARBA00007349"/>
    </source>
</evidence>
<organism evidence="6 7">
    <name type="scientific">Photobacterium damselae</name>
    <dbReference type="NCBI Taxonomy" id="38293"/>
    <lineage>
        <taxon>Bacteria</taxon>
        <taxon>Pseudomonadati</taxon>
        <taxon>Pseudomonadota</taxon>
        <taxon>Gammaproteobacteria</taxon>
        <taxon>Vibrionales</taxon>
        <taxon>Vibrionaceae</taxon>
        <taxon>Photobacterium</taxon>
    </lineage>
</organism>
<dbReference type="GO" id="GO:0016020">
    <property type="term" value="C:membrane"/>
    <property type="evidence" value="ECO:0007669"/>
    <property type="project" value="UniProtKB-SubCell"/>
</dbReference>
<proteinExistence type="inferred from homology"/>
<dbReference type="Proteomes" id="UP000251647">
    <property type="component" value="Unassembled WGS sequence"/>
</dbReference>
<comment type="subcellular location">
    <subcellularLocation>
        <location evidence="1">Membrane</location>
        <topology evidence="1">Multi-pass membrane protein</topology>
    </subcellularLocation>
</comment>
<gene>
    <name evidence="6" type="primary">ybhI</name>
    <name evidence="6" type="ORF">NCTC11647_03775</name>
</gene>
<name>A0A2T3QJU8_PHODM</name>
<dbReference type="OrthoDB" id="3170849at2"/>
<dbReference type="PIRSF" id="PIRSF002457">
    <property type="entry name" value="DASS"/>
    <property type="match status" value="1"/>
</dbReference>
<evidence type="ECO:0000256" key="1">
    <source>
        <dbReference type="ARBA" id="ARBA00004141"/>
    </source>
</evidence>
<dbReference type="EMBL" id="UATL01000005">
    <property type="protein sequence ID" value="SPY44824.1"/>
    <property type="molecule type" value="Genomic_DNA"/>
</dbReference>
<accession>A0A2T3QJU8</accession>
<keyword evidence="5" id="KW-0472">Membrane</keyword>
<sequence length="473" mass="50572">MKLAFKWPQLLAVIAVTALLYSQLPPAGLSTEGYHLALLFIATIASIVLNIMPTGAIAVLSIAVYCIILPVEPTGKAAITAELHDFNNSLIWLIVIAFMMARAFAKTGLGERISLVLLSKFGQSSLRIAYCLGLADYILAPATPSNTARFAITSPIANSLAKTINEKDRKLGEFLISNASAMNDASAVGFSTAFAGNLALIGIASTLLGINLTFGTWVTYLLVPSLCLFLVIPFVLYLFISPDTKQTPEAPVFAKEKLKQLGRISIPELMLAIIFVALVVMWIFGAALNLNATGAAFIGLSAMLMLGVLSWDDIKAEKGAWDTLIWFSVLMGMANHLRSLGVVKWLGTNVSDFLSSAMHGASPTIFLLVLMLFFLLTSYLFASGTAKVVALGGVIIGSLLTLGVQPMIALLSVAGVMNIGCNLTTYSHARNPLAMGYGYHTPGKWMVNGLVICGTGFVLFMLTGLIWWHLLGV</sequence>
<dbReference type="AlphaFoldDB" id="A0A2T3QJU8"/>
<dbReference type="GO" id="GO:0022857">
    <property type="term" value="F:transmembrane transporter activity"/>
    <property type="evidence" value="ECO:0007669"/>
    <property type="project" value="InterPro"/>
</dbReference>
<dbReference type="RefSeq" id="WP_005305009.1">
    <property type="nucleotide sequence ID" value="NZ_PYOG01000010.1"/>
</dbReference>
<comment type="similarity">
    <text evidence="2">Belongs to the SLC13A/DASS transporter (TC 2.A.47) family. DIT1 subfamily.</text>
</comment>
<dbReference type="PANTHER" id="PTHR42826">
    <property type="entry name" value="DICARBOXYLATE TRANSPORTER 2.1, CHLOROPLASTIC"/>
    <property type="match status" value="1"/>
</dbReference>
<keyword evidence="4" id="KW-1133">Transmembrane helix</keyword>
<evidence type="ECO:0000256" key="3">
    <source>
        <dbReference type="ARBA" id="ARBA00022692"/>
    </source>
</evidence>
<dbReference type="Pfam" id="PF00939">
    <property type="entry name" value="Na_sulph_symp"/>
    <property type="match status" value="1"/>
</dbReference>
<evidence type="ECO:0000313" key="7">
    <source>
        <dbReference type="Proteomes" id="UP000251647"/>
    </source>
</evidence>
<evidence type="ECO:0000256" key="4">
    <source>
        <dbReference type="ARBA" id="ARBA00022989"/>
    </source>
</evidence>